<sequence>MIPRSTVESIGQQEIGHLMVGFTWRANVWRQPYKLIQICSIQIIGAGIVFAALMLPIDRGLNLYRSPQTQQERLTRLLVVDSTITLAAIVGFNWWILRRGKRLQKLLKLVEQIDRYNQIVNSIATLEKVANLTNRQTKSVPTSAIIEILSQTQQNLLAALKIDRYLREYPDSSELTISIAHNLINLQNLSQQPQLAEYETLLTQAWEIGMSIYEETNL</sequence>
<keyword evidence="1" id="KW-1133">Transmembrane helix</keyword>
<gene>
    <name evidence="2" type="ORF">Cha6605_2372</name>
</gene>
<protein>
    <submittedName>
        <fullName evidence="2">Uncharacterized protein</fullName>
    </submittedName>
</protein>
<dbReference type="HOGENOM" id="CLU_1265064_0_0_3"/>
<organism evidence="2 3">
    <name type="scientific">Chamaesiphon minutus (strain ATCC 27169 / PCC 6605)</name>
    <dbReference type="NCBI Taxonomy" id="1173020"/>
    <lineage>
        <taxon>Bacteria</taxon>
        <taxon>Bacillati</taxon>
        <taxon>Cyanobacteriota</taxon>
        <taxon>Cyanophyceae</taxon>
        <taxon>Gomontiellales</taxon>
        <taxon>Chamaesiphonaceae</taxon>
        <taxon>Chamaesiphon</taxon>
    </lineage>
</organism>
<proteinExistence type="predicted"/>
<dbReference type="STRING" id="1173020.Cha6605_2372"/>
<evidence type="ECO:0000313" key="3">
    <source>
        <dbReference type="Proteomes" id="UP000010366"/>
    </source>
</evidence>
<keyword evidence="3" id="KW-1185">Reference proteome</keyword>
<reference evidence="2 3" key="1">
    <citation type="submission" date="2012-05" db="EMBL/GenBank/DDBJ databases">
        <title>Finished chromosome of genome of Chamaesiphon sp. PCC 6605.</title>
        <authorList>
            <consortium name="US DOE Joint Genome Institute"/>
            <person name="Gugger M."/>
            <person name="Coursin T."/>
            <person name="Rippka R."/>
            <person name="Tandeau De Marsac N."/>
            <person name="Huntemann M."/>
            <person name="Wei C.-L."/>
            <person name="Han J."/>
            <person name="Detter J.C."/>
            <person name="Han C."/>
            <person name="Tapia R."/>
            <person name="Chen A."/>
            <person name="Kyrpides N."/>
            <person name="Mavromatis K."/>
            <person name="Markowitz V."/>
            <person name="Szeto E."/>
            <person name="Ivanova N."/>
            <person name="Pagani I."/>
            <person name="Pati A."/>
            <person name="Goodwin L."/>
            <person name="Nordberg H.P."/>
            <person name="Cantor M.N."/>
            <person name="Hua S.X."/>
            <person name="Woyke T."/>
            <person name="Kerfeld C.A."/>
        </authorList>
    </citation>
    <scope>NUCLEOTIDE SEQUENCE [LARGE SCALE GENOMIC DNA]</scope>
    <source>
        <strain evidence="3">ATCC 27169 / PCC 6605</strain>
    </source>
</reference>
<feature type="transmembrane region" description="Helical" evidence="1">
    <location>
        <begin position="35"/>
        <end position="57"/>
    </location>
</feature>
<keyword evidence="1" id="KW-0472">Membrane</keyword>
<name>K9UF41_CHAP6</name>
<evidence type="ECO:0000313" key="2">
    <source>
        <dbReference type="EMBL" id="AFY93440.1"/>
    </source>
</evidence>
<dbReference type="Proteomes" id="UP000010366">
    <property type="component" value="Chromosome"/>
</dbReference>
<dbReference type="KEGG" id="cmp:Cha6605_2372"/>
<keyword evidence="1" id="KW-0812">Transmembrane</keyword>
<dbReference type="AlphaFoldDB" id="K9UF41"/>
<evidence type="ECO:0000256" key="1">
    <source>
        <dbReference type="SAM" id="Phobius"/>
    </source>
</evidence>
<feature type="transmembrane region" description="Helical" evidence="1">
    <location>
        <begin position="77"/>
        <end position="97"/>
    </location>
</feature>
<accession>K9UF41</accession>
<dbReference type="EMBL" id="CP003600">
    <property type="protein sequence ID" value="AFY93440.1"/>
    <property type="molecule type" value="Genomic_DNA"/>
</dbReference>